<organism evidence="1 2">
    <name type="scientific">Piscinibacter koreensis</name>
    <dbReference type="NCBI Taxonomy" id="2742824"/>
    <lineage>
        <taxon>Bacteria</taxon>
        <taxon>Pseudomonadati</taxon>
        <taxon>Pseudomonadota</taxon>
        <taxon>Betaproteobacteria</taxon>
        <taxon>Burkholderiales</taxon>
        <taxon>Sphaerotilaceae</taxon>
        <taxon>Piscinibacter</taxon>
    </lineage>
</organism>
<proteinExistence type="predicted"/>
<sequence>MNQGNFRTYPRNSPPAAARIVAAALLANGDIKAVEWRRLTQLDAVARLGLQGLQWDAVLDDLCEDLMNGKTDTGDALIEHATLAAWLGEVDDTALQTLVLELCVGVIEADGDVHPRESLVLRTALDHWVLAPVDQARVELLVYGLDFQVVPRGSASRVT</sequence>
<keyword evidence="2" id="KW-1185">Reference proteome</keyword>
<evidence type="ECO:0000313" key="1">
    <source>
        <dbReference type="EMBL" id="NUZ04617.1"/>
    </source>
</evidence>
<evidence type="ECO:0000313" key="2">
    <source>
        <dbReference type="Proteomes" id="UP000529637"/>
    </source>
</evidence>
<dbReference type="Proteomes" id="UP000529637">
    <property type="component" value="Unassembled WGS sequence"/>
</dbReference>
<dbReference type="RefSeq" id="WP_176065706.1">
    <property type="nucleotide sequence ID" value="NZ_JABWMJ010000001.1"/>
</dbReference>
<reference evidence="1 2" key="1">
    <citation type="submission" date="2020-06" db="EMBL/GenBank/DDBJ databases">
        <title>Schlegella sp. ID0723 isolated from air conditioner.</title>
        <authorList>
            <person name="Kim D.Y."/>
            <person name="Kim D.-U."/>
        </authorList>
    </citation>
    <scope>NUCLEOTIDE SEQUENCE [LARGE SCALE GENOMIC DNA]</scope>
    <source>
        <strain evidence="1 2">ID0723</strain>
    </source>
</reference>
<protein>
    <submittedName>
        <fullName evidence="1">TerB family tellurite resistance protein</fullName>
    </submittedName>
</protein>
<comment type="caution">
    <text evidence="1">The sequence shown here is derived from an EMBL/GenBank/DDBJ whole genome shotgun (WGS) entry which is preliminary data.</text>
</comment>
<dbReference type="SUPFAM" id="SSF158682">
    <property type="entry name" value="TerB-like"/>
    <property type="match status" value="1"/>
</dbReference>
<dbReference type="Gene3D" id="1.10.3680.10">
    <property type="entry name" value="TerB-like"/>
    <property type="match status" value="1"/>
</dbReference>
<accession>A0A7Y6NK33</accession>
<dbReference type="EMBL" id="JABWMJ010000001">
    <property type="protein sequence ID" value="NUZ04617.1"/>
    <property type="molecule type" value="Genomic_DNA"/>
</dbReference>
<gene>
    <name evidence="1" type="ORF">HQN59_02475</name>
</gene>
<name>A0A7Y6NK33_9BURK</name>
<dbReference type="AlphaFoldDB" id="A0A7Y6NK33"/>
<dbReference type="InterPro" id="IPR029024">
    <property type="entry name" value="TerB-like"/>
</dbReference>